<keyword evidence="4" id="KW-1185">Reference proteome</keyword>
<accession>A0ABR2I8Q4</accession>
<evidence type="ECO:0000256" key="2">
    <source>
        <dbReference type="SAM" id="Phobius"/>
    </source>
</evidence>
<feature type="compositionally biased region" description="Polar residues" evidence="1">
    <location>
        <begin position="45"/>
        <end position="56"/>
    </location>
</feature>
<reference evidence="3 4" key="1">
    <citation type="journal article" date="2024" name="IMA Fungus">
        <title>Apiospora arundinis, a panoply of carbohydrate-active enzymes and secondary metabolites.</title>
        <authorList>
            <person name="Sorensen T."/>
            <person name="Petersen C."/>
            <person name="Muurmann A.T."/>
            <person name="Christiansen J.V."/>
            <person name="Brundto M.L."/>
            <person name="Overgaard C.K."/>
            <person name="Boysen A.T."/>
            <person name="Wollenberg R.D."/>
            <person name="Larsen T.O."/>
            <person name="Sorensen J.L."/>
            <person name="Nielsen K.L."/>
            <person name="Sondergaard T.E."/>
        </authorList>
    </citation>
    <scope>NUCLEOTIDE SEQUENCE [LARGE SCALE GENOMIC DNA]</scope>
    <source>
        <strain evidence="3 4">AAU 773</strain>
    </source>
</reference>
<protein>
    <recommendedName>
        <fullName evidence="5">Mitochondrial seryl-tRNA synthetase</fullName>
    </recommendedName>
</protein>
<sequence>MASSITLQRAAAIGLRIPTTASPSSRPSLQSQTLLMRGLLLRPQTRTSRLQQSRPNSTKSTSSSPSTTTAQTPPSTTAATSTSTATAAAATETTAKATTRLDRILTRTSRYLPERLREPLRGFRKAPVSHVASFLILHELTAIIPLFGLTGAFYYLDILPVEWVFGWWAPYVQEEGTKVLRYFKKKGWFGLAAKNAGDENDLAKGEERLERELAEREEGDKKKGWFAFLKGGKSEEEEAAEAAAKAQSRSRARKAASALKEKVTWDNSEMGYKLGVQIVAAYAITKMLLIPRVAFSLWLTPSFARAMVWSRKAIFRR</sequence>
<comment type="caution">
    <text evidence="3">The sequence shown here is derived from an EMBL/GenBank/DDBJ whole genome shotgun (WGS) entry which is preliminary data.</text>
</comment>
<dbReference type="Proteomes" id="UP001390339">
    <property type="component" value="Unassembled WGS sequence"/>
</dbReference>
<keyword evidence="2" id="KW-0812">Transmembrane</keyword>
<gene>
    <name evidence="3" type="ORF">PGQ11_010055</name>
</gene>
<proteinExistence type="predicted"/>
<evidence type="ECO:0000256" key="1">
    <source>
        <dbReference type="SAM" id="MobiDB-lite"/>
    </source>
</evidence>
<dbReference type="Pfam" id="PF10306">
    <property type="entry name" value="FLILHELTA"/>
    <property type="match status" value="1"/>
</dbReference>
<feature type="transmembrane region" description="Helical" evidence="2">
    <location>
        <begin position="289"/>
        <end position="308"/>
    </location>
</feature>
<dbReference type="EMBL" id="JAPCWZ010000006">
    <property type="protein sequence ID" value="KAK8859321.1"/>
    <property type="molecule type" value="Genomic_DNA"/>
</dbReference>
<evidence type="ECO:0008006" key="5">
    <source>
        <dbReference type="Google" id="ProtNLM"/>
    </source>
</evidence>
<feature type="transmembrane region" description="Helical" evidence="2">
    <location>
        <begin position="131"/>
        <end position="156"/>
    </location>
</feature>
<evidence type="ECO:0000313" key="4">
    <source>
        <dbReference type="Proteomes" id="UP001390339"/>
    </source>
</evidence>
<dbReference type="InterPro" id="IPR018811">
    <property type="entry name" value="MRX11"/>
</dbReference>
<keyword evidence="2" id="KW-1133">Transmembrane helix</keyword>
<name>A0ABR2I8Q4_9PEZI</name>
<organism evidence="3 4">
    <name type="scientific">Apiospora arundinis</name>
    <dbReference type="NCBI Taxonomy" id="335852"/>
    <lineage>
        <taxon>Eukaryota</taxon>
        <taxon>Fungi</taxon>
        <taxon>Dikarya</taxon>
        <taxon>Ascomycota</taxon>
        <taxon>Pezizomycotina</taxon>
        <taxon>Sordariomycetes</taxon>
        <taxon>Xylariomycetidae</taxon>
        <taxon>Amphisphaeriales</taxon>
        <taxon>Apiosporaceae</taxon>
        <taxon>Apiospora</taxon>
    </lineage>
</organism>
<feature type="compositionally biased region" description="Low complexity" evidence="1">
    <location>
        <begin position="57"/>
        <end position="93"/>
    </location>
</feature>
<feature type="region of interest" description="Disordered" evidence="1">
    <location>
        <begin position="45"/>
        <end position="93"/>
    </location>
</feature>
<evidence type="ECO:0000313" key="3">
    <source>
        <dbReference type="EMBL" id="KAK8859321.1"/>
    </source>
</evidence>
<keyword evidence="2" id="KW-0472">Membrane</keyword>
<dbReference type="PANTHER" id="PTHR28002:SF1">
    <property type="entry name" value="MIOREX COMPLEX COMPONENT 11"/>
    <property type="match status" value="1"/>
</dbReference>
<dbReference type="PANTHER" id="PTHR28002">
    <property type="entry name" value="MIOREX COMPLEX COMPONENT 11"/>
    <property type="match status" value="1"/>
</dbReference>